<sequence>MGILIDVEQVEAAVKQLRGIGETLTRNFDIGDLNPLSSFSQVSGLADAGRTLSPIGDVNAPEANQAVATYLLGTANILETALNNTLRTDDSLSGALASLGPVFEGRVNQVQPQLIELLQKSRSVDPKTNTFANPAAVATGDSSLHALHAKLLETDTSRAMSASEFWNSNAELIADAMEELNEVQHALSSSAETSWIRNAMRTITQVQNAGMEYVANSRSLAAHTAMLADAADAEKLIASSTVMAYDAAPSPEEKLAIEQAYLLNFPARMTSNLVAAIPTFNRLLPELKEMSGDSYSVDSIPSPAAPAFEPAELPEPIQNALINRGYGDIANAKTPSEVLQNMGRPSPNVLDSIPAGATPTQAASAALAPPSTNAMAPTPGAISAGAHPGAHSPAFTGAITPATTRGANSGGASAGTNSGAGGFAPIAGGPSNAAGTGRHAARGNQMGAGTGFGAPGGSRGGSPASQAVSSRGAGNDIVTGRGAGAGAGMYAGGGMHAGRPGFGTGGGVSAGAGAGPGSGFGAGSPGAHSGSPLGSTGHAPTGSGTANGAHGAHGAHATNGAHSANNAAGAHRGGGVIAGQPMMAGRNQNGRASDKAAAKVKTVTSAVERDGNLKALLGDAPLLLPEVIGYNVRR</sequence>
<name>A0AAP6XPH4_9CORY</name>
<evidence type="ECO:0000313" key="2">
    <source>
        <dbReference type="EMBL" id="NJJ04642.1"/>
    </source>
</evidence>
<accession>A0AAP6XPH4</accession>
<feature type="compositionally biased region" description="Low complexity" evidence="1">
    <location>
        <begin position="525"/>
        <end position="535"/>
    </location>
</feature>
<dbReference type="EMBL" id="JAAUVV010000022">
    <property type="protein sequence ID" value="NJJ04642.1"/>
    <property type="molecule type" value="Genomic_DNA"/>
</dbReference>
<feature type="region of interest" description="Disordered" evidence="1">
    <location>
        <begin position="338"/>
        <end position="414"/>
    </location>
</feature>
<feature type="compositionally biased region" description="Low complexity" evidence="1">
    <location>
        <begin position="542"/>
        <end position="570"/>
    </location>
</feature>
<feature type="region of interest" description="Disordered" evidence="1">
    <location>
        <begin position="519"/>
        <end position="597"/>
    </location>
</feature>
<feature type="compositionally biased region" description="Gly residues" evidence="1">
    <location>
        <begin position="446"/>
        <end position="460"/>
    </location>
</feature>
<feature type="region of interest" description="Disordered" evidence="1">
    <location>
        <begin position="429"/>
        <end position="479"/>
    </location>
</feature>
<dbReference type="RefSeq" id="WP_167617182.1">
    <property type="nucleotide sequence ID" value="NZ_JAAUVV010000022.1"/>
</dbReference>
<evidence type="ECO:0000256" key="1">
    <source>
        <dbReference type="SAM" id="MobiDB-lite"/>
    </source>
</evidence>
<evidence type="ECO:0008006" key="4">
    <source>
        <dbReference type="Google" id="ProtNLM"/>
    </source>
</evidence>
<reference evidence="2 3" key="1">
    <citation type="submission" date="2020-03" db="EMBL/GenBank/DDBJ databases">
        <title>Draft genome sequences of bacterial isolates from the female urobiome.</title>
        <authorList>
            <person name="Miller-Ensminger T."/>
            <person name="Wolfe A.J."/>
            <person name="Putonti C."/>
        </authorList>
    </citation>
    <scope>NUCLEOTIDE SEQUENCE [LARGE SCALE GENOMIC DNA]</scope>
    <source>
        <strain evidence="2 3">UMB8490</strain>
    </source>
</reference>
<evidence type="ECO:0000313" key="3">
    <source>
        <dbReference type="Proteomes" id="UP000591626"/>
    </source>
</evidence>
<proteinExistence type="predicted"/>
<protein>
    <recommendedName>
        <fullName evidence="4">PPE family protein</fullName>
    </recommendedName>
</protein>
<dbReference type="AlphaFoldDB" id="A0AAP6XPH4"/>
<comment type="caution">
    <text evidence="2">The sequence shown here is derived from an EMBL/GenBank/DDBJ whole genome shotgun (WGS) entry which is preliminary data.</text>
</comment>
<dbReference type="Proteomes" id="UP000591626">
    <property type="component" value="Unassembled WGS sequence"/>
</dbReference>
<gene>
    <name evidence="2" type="ORF">HC138_09825</name>
</gene>
<organism evidence="2 3">
    <name type="scientific">Corynebacterium coyleae</name>
    <dbReference type="NCBI Taxonomy" id="53374"/>
    <lineage>
        <taxon>Bacteria</taxon>
        <taxon>Bacillati</taxon>
        <taxon>Actinomycetota</taxon>
        <taxon>Actinomycetes</taxon>
        <taxon>Mycobacteriales</taxon>
        <taxon>Corynebacteriaceae</taxon>
        <taxon>Corynebacterium</taxon>
    </lineage>
</organism>
<feature type="compositionally biased region" description="Low complexity" evidence="1">
    <location>
        <begin position="354"/>
        <end position="374"/>
    </location>
</feature>